<dbReference type="Gene3D" id="3.30.70.3400">
    <property type="match status" value="2"/>
</dbReference>
<dbReference type="InterPro" id="IPR005791">
    <property type="entry name" value="SecD"/>
</dbReference>
<dbReference type="RefSeq" id="WP_003524965.1">
    <property type="nucleotide sequence ID" value="NZ_LT009748.1"/>
</dbReference>
<dbReference type="InterPro" id="IPR055344">
    <property type="entry name" value="SecD_SecF_C_bact"/>
</dbReference>
<gene>
    <name evidence="14" type="primary">secF</name>
    <name evidence="13" type="synonym">secD</name>
    <name evidence="17" type="ORF">AGR7C_Cc140082</name>
</gene>
<dbReference type="InterPro" id="IPR054384">
    <property type="entry name" value="SecDF_P1_head"/>
</dbReference>
<feature type="transmembrane region" description="Helical" evidence="13">
    <location>
        <begin position="555"/>
        <end position="573"/>
    </location>
</feature>
<dbReference type="Pfam" id="PF07549">
    <property type="entry name" value="Sec_GG"/>
    <property type="match status" value="2"/>
</dbReference>
<dbReference type="Pfam" id="PF22599">
    <property type="entry name" value="SecDF_P1_head"/>
    <property type="match status" value="1"/>
</dbReference>
<keyword evidence="3 13" id="KW-1003">Cell membrane</keyword>
<proteinExistence type="inferred from homology"/>
<dbReference type="GO" id="GO:0005886">
    <property type="term" value="C:plasma membrane"/>
    <property type="evidence" value="ECO:0007669"/>
    <property type="project" value="UniProtKB-SubCell"/>
</dbReference>
<dbReference type="GO" id="GO:0015450">
    <property type="term" value="F:protein-transporting ATPase activity"/>
    <property type="evidence" value="ECO:0007669"/>
    <property type="project" value="InterPro"/>
</dbReference>
<keyword evidence="2 13" id="KW-0813">Transport</keyword>
<evidence type="ECO:0000256" key="2">
    <source>
        <dbReference type="ARBA" id="ARBA00022448"/>
    </source>
</evidence>
<keyword evidence="6 13" id="KW-0653">Protein transport</keyword>
<evidence type="ECO:0000313" key="18">
    <source>
        <dbReference type="Proteomes" id="UP000191987"/>
    </source>
</evidence>
<dbReference type="Pfam" id="PF21760">
    <property type="entry name" value="SecD_1st"/>
    <property type="match status" value="1"/>
</dbReference>
<dbReference type="GO" id="GO:0006605">
    <property type="term" value="P:protein targeting"/>
    <property type="evidence" value="ECO:0007669"/>
    <property type="project" value="UniProtKB-UniRule"/>
</dbReference>
<name>A0A1S7PCT6_9HYPH</name>
<accession>A0A1S7PCT6</accession>
<feature type="domain" description="SSD" evidence="16">
    <location>
        <begin position="690"/>
        <end position="826"/>
    </location>
</feature>
<feature type="transmembrane region" description="Helical" evidence="13">
    <location>
        <begin position="466"/>
        <end position="490"/>
    </location>
</feature>
<feature type="region of interest" description="Disordered" evidence="15">
    <location>
        <begin position="833"/>
        <end position="857"/>
    </location>
</feature>
<sequence>MLHFSRWKTVFIWLLVLASVFIASPNLFTDKQLEGMPAWYKDNKVTLGLDLQGGSHIMLKIERSDIVKERLETIVGDVRTQLRDANIRYSGLTGNGQQIQVRISDPAQVEAAKNALRDLTQPVSAGTLVGGSITEVTMNDGGDNLLRLNLTDEGIDYRLSSAVSQSIEVVRRRVDEVGTTEPLIQRQGSDRIIVQVPGLQDPQRLKSLLNQTAKLSFRMVDTTMPVQEAMNGRPPATSEVLYSQDDPPVPYLVERRALVSGDNLVDAQASFNQQTNEPVVTFRFDSRGAQRFAQATQQNVGKPFAIVLDNQVISAPVIREPIIGGSGQISGNFSVQGANDLAVLLRAGALPATLTVVEERTVGPSLGNDSITAGLTASAIGAVGVLIFMFVFYGFFGLLANIALIVNVIMLLAVLSVIGSTLTLPGIAGIVLTIGMAVDSNVLIYERIREEVKSGKPLIQSLDNGFTRAFATIIDANLTTLIVASVLFYMGTGPVKGFAVTLAVGIITTVFTAYTLTAWMFGYWVRRSRPKHLPKGVRTAMFDGRDIPFMRYRRVVFMITGAIMLACVGGFVAKGLNLGIDFQGGSVIEVRAKQGEADLADIRDRLNQLNLGEIQAQNFGTPQDVLIRIQAQDGGENAEQSAITMVRGELEDKYDFRRVEVVGPAVSGDLTVTSTIGVMLAMAAIMVYIWVRFEWQFALGAVISMVHDVVFTIGLFVFLGIEFNLTSIAAILTIIGYSLNDTVVIYDRVRENLRRYKKMPLSMIIDVSLNQTLSRTILTGLTVLLALLALYLFGGEVIRSFTFAMLFGVGIGVFSSVYIAAPVLIAFKLRPDSKDAEDEKDDKKENNTGAIGGKPAV</sequence>
<feature type="transmembrane region" description="Helical" evidence="13">
    <location>
        <begin position="670"/>
        <end position="691"/>
    </location>
</feature>
<dbReference type="InterPro" id="IPR022645">
    <property type="entry name" value="SecD/SecF_bac"/>
</dbReference>
<feature type="transmembrane region" description="Helical" evidence="13">
    <location>
        <begin position="767"/>
        <end position="793"/>
    </location>
</feature>
<dbReference type="PRINTS" id="PR01755">
    <property type="entry name" value="SECFTRNLCASE"/>
</dbReference>
<reference evidence="17 18" key="1">
    <citation type="submission" date="2016-01" db="EMBL/GenBank/DDBJ databases">
        <authorList>
            <person name="Oliw E.H."/>
        </authorList>
    </citation>
    <scope>NUCLEOTIDE SEQUENCE [LARGE SCALE GENOMIC DNA]</scope>
    <source>
        <strain evidence="17 18">Zutra 3-1</strain>
    </source>
</reference>
<comment type="subcellular location">
    <subcellularLocation>
        <location evidence="1 13">Cell membrane</location>
        <topology evidence="1 13">Multi-pass membrane protein</topology>
    </subcellularLocation>
</comment>
<dbReference type="NCBIfam" id="TIGR00966">
    <property type="entry name" value="transloc_SecF"/>
    <property type="match status" value="1"/>
</dbReference>
<comment type="caution">
    <text evidence="13">Lacks conserved residue(s) required for the propagation of feature annotation.</text>
</comment>
<keyword evidence="5 13" id="KW-0812">Transmembrane</keyword>
<comment type="subunit">
    <text evidence="14">Forms a complex with SecD. Part of the essential Sec protein translocation apparatus which comprises SecA, SecYEG and auxiliary proteins SecDF-YajC and YidC.</text>
</comment>
<feature type="transmembrane region" description="Helical" evidence="13">
    <location>
        <begin position="698"/>
        <end position="721"/>
    </location>
</feature>
<evidence type="ECO:0000256" key="13">
    <source>
        <dbReference type="HAMAP-Rule" id="MF_01463"/>
    </source>
</evidence>
<dbReference type="PROSITE" id="PS50156">
    <property type="entry name" value="SSD"/>
    <property type="match status" value="1"/>
</dbReference>
<evidence type="ECO:0000256" key="3">
    <source>
        <dbReference type="ARBA" id="ARBA00022475"/>
    </source>
</evidence>
<evidence type="ECO:0000313" key="17">
    <source>
        <dbReference type="EMBL" id="CUX19217.1"/>
    </source>
</evidence>
<dbReference type="HAMAP" id="MF_01463_B">
    <property type="entry name" value="SecD_B"/>
    <property type="match status" value="1"/>
</dbReference>
<dbReference type="AlphaFoldDB" id="A0A1S7PCT6"/>
<keyword evidence="9 13" id="KW-0472">Membrane</keyword>
<dbReference type="InterPro" id="IPR022646">
    <property type="entry name" value="SecD/SecF_CS"/>
</dbReference>
<comment type="similarity">
    <text evidence="12">In the N-terminal section; belongs to the SecD/SecF family. SecD subfamily.</text>
</comment>
<feature type="transmembrane region" description="Helical" evidence="13">
    <location>
        <begin position="371"/>
        <end position="391"/>
    </location>
</feature>
<dbReference type="InterPro" id="IPR005665">
    <property type="entry name" value="SecF_bac"/>
</dbReference>
<dbReference type="EMBL" id="FBWG01000006">
    <property type="protein sequence ID" value="CUX19217.1"/>
    <property type="molecule type" value="Genomic_DNA"/>
</dbReference>
<dbReference type="Gene3D" id="3.30.1360.200">
    <property type="match status" value="1"/>
</dbReference>
<dbReference type="NCBIfam" id="NF011315">
    <property type="entry name" value="PRK14726.1"/>
    <property type="match status" value="1"/>
</dbReference>
<dbReference type="InterPro" id="IPR048634">
    <property type="entry name" value="SecD_SecF_C"/>
</dbReference>
<comment type="similarity">
    <text evidence="14">Belongs to the SecD/SecF family. SecF subfamily.</text>
</comment>
<dbReference type="Gene3D" id="1.20.1640.10">
    <property type="entry name" value="Multidrug efflux transporter AcrB transmembrane domain"/>
    <property type="match status" value="2"/>
</dbReference>
<evidence type="ECO:0000256" key="8">
    <source>
        <dbReference type="ARBA" id="ARBA00023010"/>
    </source>
</evidence>
<evidence type="ECO:0000256" key="7">
    <source>
        <dbReference type="ARBA" id="ARBA00022989"/>
    </source>
</evidence>
<dbReference type="FunFam" id="1.20.1640.10:FF:000024">
    <property type="entry name" value="Multifunctional fusion protein"/>
    <property type="match status" value="1"/>
</dbReference>
<evidence type="ECO:0000256" key="12">
    <source>
        <dbReference type="ARBA" id="ARBA00061053"/>
    </source>
</evidence>
<dbReference type="HAMAP" id="MF_01464_B">
    <property type="entry name" value="SecF_B"/>
    <property type="match status" value="1"/>
</dbReference>
<evidence type="ECO:0000256" key="9">
    <source>
        <dbReference type="ARBA" id="ARBA00023136"/>
    </source>
</evidence>
<dbReference type="NCBIfam" id="TIGR00916">
    <property type="entry name" value="2A0604s01"/>
    <property type="match status" value="2"/>
</dbReference>
<dbReference type="NCBIfam" id="TIGR01129">
    <property type="entry name" value="secD"/>
    <property type="match status" value="1"/>
</dbReference>
<evidence type="ECO:0000256" key="10">
    <source>
        <dbReference type="ARBA" id="ARBA00059018"/>
    </source>
</evidence>
<feature type="transmembrane region" description="Helical" evidence="13">
    <location>
        <begin position="727"/>
        <end position="746"/>
    </location>
</feature>
<comment type="similarity">
    <text evidence="13">Belongs to the SecD/SecF family. SecD subfamily.</text>
</comment>
<dbReference type="InterPro" id="IPR000731">
    <property type="entry name" value="SSD"/>
</dbReference>
<evidence type="ECO:0000256" key="14">
    <source>
        <dbReference type="HAMAP-Rule" id="MF_01464"/>
    </source>
</evidence>
<dbReference type="GO" id="GO:0043952">
    <property type="term" value="P:protein transport by the Sec complex"/>
    <property type="evidence" value="ECO:0007669"/>
    <property type="project" value="UniProtKB-UniRule"/>
</dbReference>
<protein>
    <recommendedName>
        <fullName evidence="13 14">Multifunctional fusion protein</fullName>
    </recommendedName>
    <domain>
        <recommendedName>
            <fullName evidence="13">Protein translocase subunit SecD</fullName>
        </recommendedName>
    </domain>
    <domain>
        <recommendedName>
            <fullName evidence="14">Protein-export membrane protein SecF</fullName>
        </recommendedName>
    </domain>
</protein>
<comment type="similarity">
    <text evidence="11">In the C-terminal section; belongs to the SecD/SecF family. SecF subfamily.</text>
</comment>
<dbReference type="GO" id="GO:0065002">
    <property type="term" value="P:intracellular protein transmembrane transport"/>
    <property type="evidence" value="ECO:0007669"/>
    <property type="project" value="UniProtKB-UniRule"/>
</dbReference>
<evidence type="ECO:0000256" key="4">
    <source>
        <dbReference type="ARBA" id="ARBA00022519"/>
    </source>
</evidence>
<dbReference type="FunFam" id="3.30.1360.200:FF:000002">
    <property type="entry name" value="Preprotein translocase subunit SecD"/>
    <property type="match status" value="1"/>
</dbReference>
<feature type="transmembrane region" description="Helical" evidence="13">
    <location>
        <begin position="805"/>
        <end position="827"/>
    </location>
</feature>
<dbReference type="NCBIfam" id="NF009583">
    <property type="entry name" value="PRK13024.1-3"/>
    <property type="match status" value="1"/>
</dbReference>
<evidence type="ECO:0000256" key="6">
    <source>
        <dbReference type="ARBA" id="ARBA00022927"/>
    </source>
</evidence>
<evidence type="ECO:0000256" key="11">
    <source>
        <dbReference type="ARBA" id="ARBA00060856"/>
    </source>
</evidence>
<keyword evidence="8 13" id="KW-0811">Translocation</keyword>
<dbReference type="SUPFAM" id="SSF82866">
    <property type="entry name" value="Multidrug efflux transporter AcrB transmembrane domain"/>
    <property type="match status" value="2"/>
</dbReference>
<dbReference type="InterPro" id="IPR022813">
    <property type="entry name" value="SecD/SecF_arch_bac"/>
</dbReference>
<evidence type="ECO:0000256" key="15">
    <source>
        <dbReference type="SAM" id="MobiDB-lite"/>
    </source>
</evidence>
<feature type="transmembrane region" description="Helical" evidence="13">
    <location>
        <begin position="398"/>
        <end position="418"/>
    </location>
</feature>
<dbReference type="FunFam" id="1.20.1640.10:FF:000004">
    <property type="entry name" value="Protein translocase subunit SecD"/>
    <property type="match status" value="1"/>
</dbReference>
<dbReference type="PANTHER" id="PTHR30081:SF1">
    <property type="entry name" value="PROTEIN TRANSLOCASE SUBUNIT SECD"/>
    <property type="match status" value="1"/>
</dbReference>
<keyword evidence="7 13" id="KW-1133">Transmembrane helix</keyword>
<comment type="function">
    <text evidence="10 13">Part of the Sec protein translocase complex. Interacts with the SecYEG preprotein conducting channel. SecDF uses the proton motive force (PMF) to complete protein translocation after the ATP-dependent function of SecA.</text>
</comment>
<dbReference type="Pfam" id="PF02355">
    <property type="entry name" value="SecD_SecF_C"/>
    <property type="match status" value="2"/>
</dbReference>
<dbReference type="PANTHER" id="PTHR30081">
    <property type="entry name" value="PROTEIN-EXPORT MEMBRANE PROTEIN SEC"/>
    <property type="match status" value="1"/>
</dbReference>
<evidence type="ECO:0000256" key="1">
    <source>
        <dbReference type="ARBA" id="ARBA00004651"/>
    </source>
</evidence>
<feature type="transmembrane region" description="Helical" evidence="13">
    <location>
        <begin position="424"/>
        <end position="445"/>
    </location>
</feature>
<organism evidence="17 18">
    <name type="scientific">Agrobacterium deltaense Zutra 3/1</name>
    <dbReference type="NCBI Taxonomy" id="1183427"/>
    <lineage>
        <taxon>Bacteria</taxon>
        <taxon>Pseudomonadati</taxon>
        <taxon>Pseudomonadota</taxon>
        <taxon>Alphaproteobacteria</taxon>
        <taxon>Hyphomicrobiales</taxon>
        <taxon>Rhizobiaceae</taxon>
        <taxon>Rhizobium/Agrobacterium group</taxon>
        <taxon>Agrobacterium</taxon>
    </lineage>
</organism>
<evidence type="ECO:0000256" key="5">
    <source>
        <dbReference type="ARBA" id="ARBA00022692"/>
    </source>
</evidence>
<evidence type="ECO:0000259" key="16">
    <source>
        <dbReference type="PROSITE" id="PS50156"/>
    </source>
</evidence>
<dbReference type="FunFam" id="3.30.70.3400:FF:000006">
    <property type="entry name" value="Protein translocase subunit SecD"/>
    <property type="match status" value="1"/>
</dbReference>
<comment type="subunit">
    <text evidence="13">Forms a complex with SecF. Part of the essential Sec protein translocation apparatus which comprises SecA, SecYEG and auxiliary proteins SecDF-YajC and YidC.</text>
</comment>
<keyword evidence="4" id="KW-0997">Cell inner membrane</keyword>
<dbReference type="InterPro" id="IPR048631">
    <property type="entry name" value="SecD_1st"/>
</dbReference>
<dbReference type="Proteomes" id="UP000191987">
    <property type="component" value="Unassembled WGS sequence"/>
</dbReference>
<feature type="transmembrane region" description="Helical" evidence="13">
    <location>
        <begin position="502"/>
        <end position="525"/>
    </location>
</feature>